<dbReference type="PROSITE" id="PS50157">
    <property type="entry name" value="ZINC_FINGER_C2H2_2"/>
    <property type="match status" value="2"/>
</dbReference>
<keyword evidence="1" id="KW-0862">Zinc</keyword>
<organism evidence="4 5">
    <name type="scientific">Hesseltinella vesiculosa</name>
    <dbReference type="NCBI Taxonomy" id="101127"/>
    <lineage>
        <taxon>Eukaryota</taxon>
        <taxon>Fungi</taxon>
        <taxon>Fungi incertae sedis</taxon>
        <taxon>Mucoromycota</taxon>
        <taxon>Mucoromycotina</taxon>
        <taxon>Mucoromycetes</taxon>
        <taxon>Mucorales</taxon>
        <taxon>Cunninghamellaceae</taxon>
        <taxon>Hesseltinella</taxon>
    </lineage>
</organism>
<feature type="domain" description="C2H2-type" evidence="3">
    <location>
        <begin position="35"/>
        <end position="63"/>
    </location>
</feature>
<name>A0A1X2GF01_9FUNG</name>
<feature type="compositionally biased region" description="Basic residues" evidence="2">
    <location>
        <begin position="1"/>
        <end position="16"/>
    </location>
</feature>
<evidence type="ECO:0000256" key="2">
    <source>
        <dbReference type="SAM" id="MobiDB-lite"/>
    </source>
</evidence>
<dbReference type="Proteomes" id="UP000242146">
    <property type="component" value="Unassembled WGS sequence"/>
</dbReference>
<evidence type="ECO:0000256" key="1">
    <source>
        <dbReference type="PROSITE-ProRule" id="PRU00042"/>
    </source>
</evidence>
<dbReference type="AlphaFoldDB" id="A0A1X2GF01"/>
<dbReference type="SUPFAM" id="SSF57667">
    <property type="entry name" value="beta-beta-alpha zinc fingers"/>
    <property type="match status" value="1"/>
</dbReference>
<feature type="domain" description="C2H2-type" evidence="3">
    <location>
        <begin position="6"/>
        <end position="34"/>
    </location>
</feature>
<keyword evidence="1" id="KW-0863">Zinc-finger</keyword>
<dbReference type="InterPro" id="IPR013087">
    <property type="entry name" value="Znf_C2H2_type"/>
</dbReference>
<keyword evidence="5" id="KW-1185">Reference proteome</keyword>
<reference evidence="4 5" key="1">
    <citation type="submission" date="2016-07" db="EMBL/GenBank/DDBJ databases">
        <title>Pervasive Adenine N6-methylation of Active Genes in Fungi.</title>
        <authorList>
            <consortium name="DOE Joint Genome Institute"/>
            <person name="Mondo S.J."/>
            <person name="Dannebaum R.O."/>
            <person name="Kuo R.C."/>
            <person name="Labutti K."/>
            <person name="Haridas S."/>
            <person name="Kuo A."/>
            <person name="Salamov A."/>
            <person name="Ahrendt S.R."/>
            <person name="Lipzen A."/>
            <person name="Sullivan W."/>
            <person name="Andreopoulos W.B."/>
            <person name="Clum A."/>
            <person name="Lindquist E."/>
            <person name="Daum C."/>
            <person name="Ramamoorthy G.K."/>
            <person name="Gryganskyi A."/>
            <person name="Culley D."/>
            <person name="Magnuson J.K."/>
            <person name="James T.Y."/>
            <person name="O'Malley M.A."/>
            <person name="Stajich J.E."/>
            <person name="Spatafora J.W."/>
            <person name="Visel A."/>
            <person name="Grigoriev I.V."/>
        </authorList>
    </citation>
    <scope>NUCLEOTIDE SEQUENCE [LARGE SCALE GENOMIC DNA]</scope>
    <source>
        <strain evidence="4 5">NRRL 3301</strain>
    </source>
</reference>
<dbReference type="InterPro" id="IPR036236">
    <property type="entry name" value="Znf_C2H2_sf"/>
</dbReference>
<accession>A0A1X2GF01</accession>
<dbReference type="Pfam" id="PF00096">
    <property type="entry name" value="zf-C2H2"/>
    <property type="match status" value="1"/>
</dbReference>
<feature type="region of interest" description="Disordered" evidence="2">
    <location>
        <begin position="1"/>
        <end position="20"/>
    </location>
</feature>
<proteinExistence type="predicted"/>
<dbReference type="Gene3D" id="3.30.160.60">
    <property type="entry name" value="Classic Zinc Finger"/>
    <property type="match status" value="1"/>
</dbReference>
<gene>
    <name evidence="4" type="ORF">DM01DRAFT_1374949</name>
</gene>
<evidence type="ECO:0000313" key="4">
    <source>
        <dbReference type="EMBL" id="ORX52324.1"/>
    </source>
</evidence>
<comment type="caution">
    <text evidence="4">The sequence shown here is derived from an EMBL/GenBank/DDBJ whole genome shotgun (WGS) entry which is preliminary data.</text>
</comment>
<evidence type="ECO:0000259" key="3">
    <source>
        <dbReference type="PROSITE" id="PS50157"/>
    </source>
</evidence>
<evidence type="ECO:0000313" key="5">
    <source>
        <dbReference type="Proteomes" id="UP000242146"/>
    </source>
</evidence>
<dbReference type="GO" id="GO:0008270">
    <property type="term" value="F:zinc ion binding"/>
    <property type="evidence" value="ECO:0007669"/>
    <property type="project" value="UniProtKB-KW"/>
</dbReference>
<protein>
    <recommendedName>
        <fullName evidence="3">C2H2-type domain-containing protein</fullName>
    </recommendedName>
</protein>
<dbReference type="EMBL" id="MCGT01000018">
    <property type="protein sequence ID" value="ORX52324.1"/>
    <property type="molecule type" value="Genomic_DNA"/>
</dbReference>
<sequence>MKEKPHKRDKCPKAFKRKSDLSKHIEAIHTNTDRLPCPNECARTFKTKKTHYVHMKKACPNAH</sequence>
<keyword evidence="1" id="KW-0479">Metal-binding</keyword>
<dbReference type="OrthoDB" id="2687452at2759"/>